<evidence type="ECO:0000256" key="1">
    <source>
        <dbReference type="SAM" id="Coils"/>
    </source>
</evidence>
<feature type="coiled-coil region" evidence="1">
    <location>
        <begin position="155"/>
        <end position="207"/>
    </location>
</feature>
<dbReference type="Proteomes" id="UP000286045">
    <property type="component" value="Unassembled WGS sequence"/>
</dbReference>
<feature type="compositionally biased region" description="Basic and acidic residues" evidence="2">
    <location>
        <begin position="252"/>
        <end position="269"/>
    </location>
</feature>
<evidence type="ECO:0000256" key="2">
    <source>
        <dbReference type="SAM" id="MobiDB-lite"/>
    </source>
</evidence>
<keyword evidence="1" id="KW-0175">Coiled coil</keyword>
<protein>
    <submittedName>
        <fullName evidence="3">Uncharacterized protein</fullName>
    </submittedName>
</protein>
<gene>
    <name evidence="3" type="ORF">EKO27_g4208</name>
</gene>
<evidence type="ECO:0000313" key="4">
    <source>
        <dbReference type="Proteomes" id="UP000286045"/>
    </source>
</evidence>
<name>A0A439D903_9PEZI</name>
<dbReference type="EMBL" id="RYZI01000097">
    <property type="protein sequence ID" value="RWA10887.1"/>
    <property type="molecule type" value="Genomic_DNA"/>
</dbReference>
<proteinExistence type="predicted"/>
<accession>A0A439D903</accession>
<sequence length="347" mass="39699">MCSKTKTKSKTSSKASKKRGCHVCTARKITREELDRMYMPPIPMPMMDQNQTEGNYGYGYCYGDRLAWENNYPAMITRGQWRDHTQTTQNAYKASQENGKTISEMKSAIASDVKEVHEAIKETHASVNSTDSRVKDTRDAIDLAQASINSTHTAVKEAQAAIQKTQEAIHNGNAEHMSKQEACAVDIARVRQLLEEEVKKREETRRMEEMVRYAQSQGLLQTQAQAQTDRDRGHGNSSSSQSSSSTASSLGREQRERANDSEKRAAAKRRQWELLEHQQQLYQAQKMQEMADAQVRLLEEQERWPRPNFLGRRGAYFHHHDVVEAPPYVYSYAEYAGHRGARLPRRM</sequence>
<reference evidence="3 4" key="1">
    <citation type="submission" date="2018-12" db="EMBL/GenBank/DDBJ databases">
        <title>Draft genome sequence of Xylaria grammica IHI A82.</title>
        <authorList>
            <person name="Buettner E."/>
            <person name="Kellner H."/>
        </authorList>
    </citation>
    <scope>NUCLEOTIDE SEQUENCE [LARGE SCALE GENOMIC DNA]</scope>
    <source>
        <strain evidence="3 4">IHI A82</strain>
    </source>
</reference>
<keyword evidence="4" id="KW-1185">Reference proteome</keyword>
<dbReference type="AlphaFoldDB" id="A0A439D903"/>
<feature type="compositionally biased region" description="Low complexity" evidence="2">
    <location>
        <begin position="237"/>
        <end position="249"/>
    </location>
</feature>
<feature type="region of interest" description="Disordered" evidence="2">
    <location>
        <begin position="215"/>
        <end position="269"/>
    </location>
</feature>
<organism evidence="3 4">
    <name type="scientific">Xylaria grammica</name>
    <dbReference type="NCBI Taxonomy" id="363999"/>
    <lineage>
        <taxon>Eukaryota</taxon>
        <taxon>Fungi</taxon>
        <taxon>Dikarya</taxon>
        <taxon>Ascomycota</taxon>
        <taxon>Pezizomycotina</taxon>
        <taxon>Sordariomycetes</taxon>
        <taxon>Xylariomycetidae</taxon>
        <taxon>Xylariales</taxon>
        <taxon>Xylariaceae</taxon>
        <taxon>Xylaria</taxon>
    </lineage>
</organism>
<comment type="caution">
    <text evidence="3">The sequence shown here is derived from an EMBL/GenBank/DDBJ whole genome shotgun (WGS) entry which is preliminary data.</text>
</comment>
<evidence type="ECO:0000313" key="3">
    <source>
        <dbReference type="EMBL" id="RWA10887.1"/>
    </source>
</evidence>